<dbReference type="EMBL" id="LAZR01002728">
    <property type="protein sequence ID" value="KKN26334.1"/>
    <property type="molecule type" value="Genomic_DNA"/>
</dbReference>
<protein>
    <submittedName>
        <fullName evidence="1">Uncharacterized protein</fullName>
    </submittedName>
</protein>
<accession>A0A0F9P8D5</accession>
<proteinExistence type="predicted"/>
<gene>
    <name evidence="1" type="ORF">LCGC14_0875850</name>
</gene>
<comment type="caution">
    <text evidence="1">The sequence shown here is derived from an EMBL/GenBank/DDBJ whole genome shotgun (WGS) entry which is preliminary data.</text>
</comment>
<dbReference type="AlphaFoldDB" id="A0A0F9P8D5"/>
<evidence type="ECO:0000313" key="1">
    <source>
        <dbReference type="EMBL" id="KKN26334.1"/>
    </source>
</evidence>
<reference evidence="1" key="1">
    <citation type="journal article" date="2015" name="Nature">
        <title>Complex archaea that bridge the gap between prokaryotes and eukaryotes.</title>
        <authorList>
            <person name="Spang A."/>
            <person name="Saw J.H."/>
            <person name="Jorgensen S.L."/>
            <person name="Zaremba-Niedzwiedzka K."/>
            <person name="Martijn J."/>
            <person name="Lind A.E."/>
            <person name="van Eijk R."/>
            <person name="Schleper C."/>
            <person name="Guy L."/>
            <person name="Ettema T.J."/>
        </authorList>
    </citation>
    <scope>NUCLEOTIDE SEQUENCE</scope>
</reference>
<organism evidence="1">
    <name type="scientific">marine sediment metagenome</name>
    <dbReference type="NCBI Taxonomy" id="412755"/>
    <lineage>
        <taxon>unclassified sequences</taxon>
        <taxon>metagenomes</taxon>
        <taxon>ecological metagenomes</taxon>
    </lineage>
</organism>
<sequence>MFRLSTFIFLLISFKISFTFFEKCLYALHDVLGRHRQRKLRAQVLERVGKGHVLLAVHGVAAEAHQHRALGREPARPVTNGAGKLVRRNDLVDQPVLDRLLSAQPLAEQHHLIDSLARHVAVDDRHDHEGKRAHVDLGRAEGRALLRDHQVAAQAQPHAARQHVAVGGAQRGLAQVDHQLEEVNELVRRSACGRVHIGREPTQVGARAKDLLARAGEHRRPHLGVALHRPEGLVQLRQHLGRERVALVGPVEGHGGDPVAHLVQQRLVFSQNPSPMLSIVVSRKSYCLLLE</sequence>
<name>A0A0F9P8D5_9ZZZZ</name>